<dbReference type="GO" id="GO:0004534">
    <property type="term" value="F:5'-3' RNA exonuclease activity"/>
    <property type="evidence" value="ECO:0007669"/>
    <property type="project" value="TreeGrafter"/>
</dbReference>
<gene>
    <name evidence="2" type="ORF">COA96_12225</name>
</gene>
<dbReference type="PANTHER" id="PTHR42924">
    <property type="entry name" value="EXONUCLEASE"/>
    <property type="match status" value="1"/>
</dbReference>
<dbReference type="Pfam" id="PF02811">
    <property type="entry name" value="PHP"/>
    <property type="match status" value="1"/>
</dbReference>
<name>A0A2A5AVG6_9GAMM</name>
<organism evidence="2 3">
    <name type="scientific">SAR86 cluster bacterium</name>
    <dbReference type="NCBI Taxonomy" id="2030880"/>
    <lineage>
        <taxon>Bacteria</taxon>
        <taxon>Pseudomonadati</taxon>
        <taxon>Pseudomonadota</taxon>
        <taxon>Gammaproteobacteria</taxon>
        <taxon>SAR86 cluster</taxon>
    </lineage>
</organism>
<dbReference type="Gene3D" id="3.20.20.140">
    <property type="entry name" value="Metal-dependent hydrolases"/>
    <property type="match status" value="1"/>
</dbReference>
<accession>A0A2A5AVG6</accession>
<dbReference type="InterPro" id="IPR052018">
    <property type="entry name" value="PHP_domain"/>
</dbReference>
<dbReference type="EMBL" id="NVVJ01000042">
    <property type="protein sequence ID" value="PCJ23232.1"/>
    <property type="molecule type" value="Genomic_DNA"/>
</dbReference>
<dbReference type="InterPro" id="IPR004013">
    <property type="entry name" value="PHP_dom"/>
</dbReference>
<protein>
    <submittedName>
        <fullName evidence="2">Phosphatase</fullName>
    </submittedName>
</protein>
<dbReference type="InterPro" id="IPR016195">
    <property type="entry name" value="Pol/histidinol_Pase-like"/>
</dbReference>
<dbReference type="Gene3D" id="1.10.150.650">
    <property type="match status" value="1"/>
</dbReference>
<feature type="domain" description="Polymerase/histidinol phosphatase N-terminal" evidence="1">
    <location>
        <begin position="35"/>
        <end position="98"/>
    </location>
</feature>
<sequence length="309" mass="34543">MASVCTFIGNAAKNHKRQTYTQGLNNIEGNHNLKADLHSHSFFSDGKQTPEFLVQRAIENGLSHLAITDHDCTDALAALPADQDRLVVIKGVEISCQWNSMEVHIVGLFISPQHAEMLDLLHVQQQQRKLRAQAMNDKLELLGIHGLSAYFESLPCISYTRSHVADFLVMQKICKNRQKTFKSYLGKRGKIFVKSNWCSLTKAISCINAAGGIAVIAHPGRYSLSKRKLEQLADDFKSCGGEAIEGSYSNIDPIMQKYLRDLALSRSLYLSAGSDFHDANAHWTDIGKFPALDQQAQKNAIWLHPKWHS</sequence>
<proteinExistence type="predicted"/>
<reference evidence="3" key="1">
    <citation type="submission" date="2017-08" db="EMBL/GenBank/DDBJ databases">
        <title>A dynamic microbial community with high functional redundancy inhabits the cold, oxic subseafloor aquifer.</title>
        <authorList>
            <person name="Tully B.J."/>
            <person name="Wheat C.G."/>
            <person name="Glazer B.T."/>
            <person name="Huber J.A."/>
        </authorList>
    </citation>
    <scope>NUCLEOTIDE SEQUENCE [LARGE SCALE GENOMIC DNA]</scope>
</reference>
<dbReference type="SMART" id="SM00481">
    <property type="entry name" value="POLIIIAc"/>
    <property type="match status" value="1"/>
</dbReference>
<evidence type="ECO:0000313" key="2">
    <source>
        <dbReference type="EMBL" id="PCJ23232.1"/>
    </source>
</evidence>
<dbReference type="AlphaFoldDB" id="A0A2A5AVG6"/>
<dbReference type="GO" id="GO:0035312">
    <property type="term" value="F:5'-3' DNA exonuclease activity"/>
    <property type="evidence" value="ECO:0007669"/>
    <property type="project" value="TreeGrafter"/>
</dbReference>
<dbReference type="Proteomes" id="UP000218327">
    <property type="component" value="Unassembled WGS sequence"/>
</dbReference>
<comment type="caution">
    <text evidence="2">The sequence shown here is derived from an EMBL/GenBank/DDBJ whole genome shotgun (WGS) entry which is preliminary data.</text>
</comment>
<dbReference type="SUPFAM" id="SSF89550">
    <property type="entry name" value="PHP domain-like"/>
    <property type="match status" value="1"/>
</dbReference>
<dbReference type="PANTHER" id="PTHR42924:SF3">
    <property type="entry name" value="POLYMERASE_HISTIDINOL PHOSPHATASE N-TERMINAL DOMAIN-CONTAINING PROTEIN"/>
    <property type="match status" value="1"/>
</dbReference>
<evidence type="ECO:0000313" key="3">
    <source>
        <dbReference type="Proteomes" id="UP000218327"/>
    </source>
</evidence>
<dbReference type="CDD" id="cd07438">
    <property type="entry name" value="PHP_HisPPase_AMP"/>
    <property type="match status" value="1"/>
</dbReference>
<evidence type="ECO:0000259" key="1">
    <source>
        <dbReference type="SMART" id="SM00481"/>
    </source>
</evidence>
<dbReference type="InterPro" id="IPR003141">
    <property type="entry name" value="Pol/His_phosphatase_N"/>
</dbReference>